<evidence type="ECO:0000259" key="1">
    <source>
        <dbReference type="Pfam" id="PF21962"/>
    </source>
</evidence>
<evidence type="ECO:0000313" key="2">
    <source>
        <dbReference type="EMBL" id="OJJ29802.1"/>
    </source>
</evidence>
<dbReference type="EMBL" id="KV878218">
    <property type="protein sequence ID" value="OJJ29802.1"/>
    <property type="molecule type" value="Genomic_DNA"/>
</dbReference>
<dbReference type="RefSeq" id="XP_040683479.1">
    <property type="nucleotide sequence ID" value="XM_040836791.1"/>
</dbReference>
<dbReference type="STRING" id="1073089.A0A1L9R4J0"/>
<dbReference type="GeneID" id="63752639"/>
<dbReference type="OrthoDB" id="4483229at2759"/>
<sequence length="174" mass="18987">MSESLIPLIITHEVHPQTLSSILINAYRKATEIKSPPTIILLTETSKEAIQAYNYDSITHPPIDSFKSPFLGWDLPKVAQFLTENAKKSRVDAWVFLIADEKTAEDGETLLLAQSDSNGLKSVRVTGEDVNTEAIAVSVATKDVGELITLVGEDGVYRSGYSKKKGGSAPRKQL</sequence>
<dbReference type="Pfam" id="PF21962">
    <property type="entry name" value="DUF6924"/>
    <property type="match status" value="1"/>
</dbReference>
<dbReference type="VEuPathDB" id="FungiDB:ASPWEDRAFT_46564"/>
<dbReference type="Proteomes" id="UP000184383">
    <property type="component" value="Unassembled WGS sequence"/>
</dbReference>
<keyword evidence="3" id="KW-1185">Reference proteome</keyword>
<reference evidence="3" key="1">
    <citation type="journal article" date="2017" name="Genome Biol.">
        <title>Comparative genomics reveals high biological diversity and specific adaptations in the industrially and medically important fungal genus Aspergillus.</title>
        <authorList>
            <person name="de Vries R.P."/>
            <person name="Riley R."/>
            <person name="Wiebenga A."/>
            <person name="Aguilar-Osorio G."/>
            <person name="Amillis S."/>
            <person name="Uchima C.A."/>
            <person name="Anderluh G."/>
            <person name="Asadollahi M."/>
            <person name="Askin M."/>
            <person name="Barry K."/>
            <person name="Battaglia E."/>
            <person name="Bayram O."/>
            <person name="Benocci T."/>
            <person name="Braus-Stromeyer S.A."/>
            <person name="Caldana C."/>
            <person name="Canovas D."/>
            <person name="Cerqueira G.C."/>
            <person name="Chen F."/>
            <person name="Chen W."/>
            <person name="Choi C."/>
            <person name="Clum A."/>
            <person name="Dos Santos R.A."/>
            <person name="Damasio A.R."/>
            <person name="Diallinas G."/>
            <person name="Emri T."/>
            <person name="Fekete E."/>
            <person name="Flipphi M."/>
            <person name="Freyberg S."/>
            <person name="Gallo A."/>
            <person name="Gournas C."/>
            <person name="Habgood R."/>
            <person name="Hainaut M."/>
            <person name="Harispe M.L."/>
            <person name="Henrissat B."/>
            <person name="Hilden K.S."/>
            <person name="Hope R."/>
            <person name="Hossain A."/>
            <person name="Karabika E."/>
            <person name="Karaffa L."/>
            <person name="Karanyi Z."/>
            <person name="Krasevec N."/>
            <person name="Kuo A."/>
            <person name="Kusch H."/>
            <person name="LaButti K."/>
            <person name="Lagendijk E.L."/>
            <person name="Lapidus A."/>
            <person name="Levasseur A."/>
            <person name="Lindquist E."/>
            <person name="Lipzen A."/>
            <person name="Logrieco A.F."/>
            <person name="MacCabe A."/>
            <person name="Maekelae M.R."/>
            <person name="Malavazi I."/>
            <person name="Melin P."/>
            <person name="Meyer V."/>
            <person name="Mielnichuk N."/>
            <person name="Miskei M."/>
            <person name="Molnar A.P."/>
            <person name="Mule G."/>
            <person name="Ngan C.Y."/>
            <person name="Orejas M."/>
            <person name="Orosz E."/>
            <person name="Ouedraogo J.P."/>
            <person name="Overkamp K.M."/>
            <person name="Park H.-S."/>
            <person name="Perrone G."/>
            <person name="Piumi F."/>
            <person name="Punt P.J."/>
            <person name="Ram A.F."/>
            <person name="Ramon A."/>
            <person name="Rauscher S."/>
            <person name="Record E."/>
            <person name="Riano-Pachon D.M."/>
            <person name="Robert V."/>
            <person name="Roehrig J."/>
            <person name="Ruller R."/>
            <person name="Salamov A."/>
            <person name="Salih N.S."/>
            <person name="Samson R.A."/>
            <person name="Sandor E."/>
            <person name="Sanguinetti M."/>
            <person name="Schuetze T."/>
            <person name="Sepcic K."/>
            <person name="Shelest E."/>
            <person name="Sherlock G."/>
            <person name="Sophianopoulou V."/>
            <person name="Squina F.M."/>
            <person name="Sun H."/>
            <person name="Susca A."/>
            <person name="Todd R.B."/>
            <person name="Tsang A."/>
            <person name="Unkles S.E."/>
            <person name="van de Wiele N."/>
            <person name="van Rossen-Uffink D."/>
            <person name="Oliveira J.V."/>
            <person name="Vesth T.C."/>
            <person name="Visser J."/>
            <person name="Yu J.-H."/>
            <person name="Zhou M."/>
            <person name="Andersen M.R."/>
            <person name="Archer D.B."/>
            <person name="Baker S.E."/>
            <person name="Benoit I."/>
            <person name="Brakhage A.A."/>
            <person name="Braus G.H."/>
            <person name="Fischer R."/>
            <person name="Frisvad J.C."/>
            <person name="Goldman G.H."/>
            <person name="Houbraken J."/>
            <person name="Oakley B."/>
            <person name="Pocsi I."/>
            <person name="Scazzocchio C."/>
            <person name="Seiboth B."/>
            <person name="vanKuyk P.A."/>
            <person name="Wortman J."/>
            <person name="Dyer P.S."/>
            <person name="Grigoriev I.V."/>
        </authorList>
    </citation>
    <scope>NUCLEOTIDE SEQUENCE [LARGE SCALE GENOMIC DNA]</scope>
    <source>
        <strain evidence="3">DTO 134E9</strain>
    </source>
</reference>
<evidence type="ECO:0000313" key="3">
    <source>
        <dbReference type="Proteomes" id="UP000184383"/>
    </source>
</evidence>
<proteinExistence type="predicted"/>
<organism evidence="2 3">
    <name type="scientific">Aspergillus wentii DTO 134E9</name>
    <dbReference type="NCBI Taxonomy" id="1073089"/>
    <lineage>
        <taxon>Eukaryota</taxon>
        <taxon>Fungi</taxon>
        <taxon>Dikarya</taxon>
        <taxon>Ascomycota</taxon>
        <taxon>Pezizomycotina</taxon>
        <taxon>Eurotiomycetes</taxon>
        <taxon>Eurotiomycetidae</taxon>
        <taxon>Eurotiales</taxon>
        <taxon>Aspergillaceae</taxon>
        <taxon>Aspergillus</taxon>
        <taxon>Aspergillus subgen. Cremei</taxon>
    </lineage>
</organism>
<gene>
    <name evidence="2" type="ORF">ASPWEDRAFT_46564</name>
</gene>
<feature type="domain" description="DUF6924" evidence="1">
    <location>
        <begin position="77"/>
        <end position="159"/>
    </location>
</feature>
<accession>A0A1L9R4J0</accession>
<dbReference type="InterPro" id="IPR053832">
    <property type="entry name" value="DUF6924"/>
</dbReference>
<dbReference type="AlphaFoldDB" id="A0A1L9R4J0"/>
<protein>
    <recommendedName>
        <fullName evidence="1">DUF6924 domain-containing protein</fullName>
    </recommendedName>
</protein>
<name>A0A1L9R4J0_ASPWE</name>